<keyword evidence="2 4" id="KW-0012">Acyltransferase</keyword>
<dbReference type="EC" id="2.3.1.-" evidence="4"/>
<dbReference type="EMBL" id="JBAKIA010000006">
    <property type="protein sequence ID" value="MEJ8474736.1"/>
    <property type="molecule type" value="Genomic_DNA"/>
</dbReference>
<dbReference type="Pfam" id="PF00583">
    <property type="entry name" value="Acetyltransf_1"/>
    <property type="match status" value="1"/>
</dbReference>
<sequence length="375" mass="40805">MTLKIRNADADDTLSLSDILQRALASSDSCGTSQQEPFPDDLLVAERDGKPIGFAGGTVEEDQFRIEQLFIVPEAVGQGIGLLLLTRLTDLARHKGINRLSVAGNDLAIGFFEKHGFSAADKAPHQMASSAPPHLMEKHLPPVILPVNSIHLHVDTANPWAFETDNRNAIDDHWRAALSKNPHLWNGRVLKLSGHTFENGSFRGTCKETSFAAFLAWRDWGAPDASAHNVFGSAILRSNDGALLFGVMSDTTANAGKIYPPGGNLDPADVIDGGQVDVAGAIFRELVEETGIEKHMVRPGERFAVFDGPRISIAQLMDVDKPADQIRREAVEFSLASEEQELADLHILRRAEDAANPDIVSYARAIAHHLLMPKP</sequence>
<keyword evidence="1 4" id="KW-0808">Transferase</keyword>
<dbReference type="InterPro" id="IPR050832">
    <property type="entry name" value="Bact_Acetyltransf"/>
</dbReference>
<evidence type="ECO:0000256" key="2">
    <source>
        <dbReference type="ARBA" id="ARBA00023315"/>
    </source>
</evidence>
<dbReference type="Proteomes" id="UP001385499">
    <property type="component" value="Unassembled WGS sequence"/>
</dbReference>
<evidence type="ECO:0000256" key="1">
    <source>
        <dbReference type="ARBA" id="ARBA00022679"/>
    </source>
</evidence>
<dbReference type="SUPFAM" id="SSF55811">
    <property type="entry name" value="Nudix"/>
    <property type="match status" value="1"/>
</dbReference>
<dbReference type="InterPro" id="IPR016181">
    <property type="entry name" value="Acyl_CoA_acyltransferase"/>
</dbReference>
<name>A0ABU8TLY6_9HYPH</name>
<evidence type="ECO:0000313" key="4">
    <source>
        <dbReference type="EMBL" id="MEJ8474736.1"/>
    </source>
</evidence>
<dbReference type="PROSITE" id="PS51186">
    <property type="entry name" value="GNAT"/>
    <property type="match status" value="1"/>
</dbReference>
<dbReference type="InterPro" id="IPR015797">
    <property type="entry name" value="NUDIX_hydrolase-like_dom_sf"/>
</dbReference>
<dbReference type="CDD" id="cd04301">
    <property type="entry name" value="NAT_SF"/>
    <property type="match status" value="1"/>
</dbReference>
<dbReference type="PANTHER" id="PTHR43877">
    <property type="entry name" value="AMINOALKYLPHOSPHONATE N-ACETYLTRANSFERASE-RELATED-RELATED"/>
    <property type="match status" value="1"/>
</dbReference>
<feature type="domain" description="N-acetyltransferase" evidence="3">
    <location>
        <begin position="3"/>
        <end position="141"/>
    </location>
</feature>
<dbReference type="Gene3D" id="3.40.630.30">
    <property type="match status" value="1"/>
</dbReference>
<organism evidence="4 5">
    <name type="scientific">Roseibium algae</name>
    <dbReference type="NCBI Taxonomy" id="3123038"/>
    <lineage>
        <taxon>Bacteria</taxon>
        <taxon>Pseudomonadati</taxon>
        <taxon>Pseudomonadota</taxon>
        <taxon>Alphaproteobacteria</taxon>
        <taxon>Hyphomicrobiales</taxon>
        <taxon>Stappiaceae</taxon>
        <taxon>Roseibium</taxon>
    </lineage>
</organism>
<dbReference type="GO" id="GO:0016746">
    <property type="term" value="F:acyltransferase activity"/>
    <property type="evidence" value="ECO:0007669"/>
    <property type="project" value="UniProtKB-KW"/>
</dbReference>
<dbReference type="RefSeq" id="WP_340274501.1">
    <property type="nucleotide sequence ID" value="NZ_JBAKIA010000006.1"/>
</dbReference>
<reference evidence="4 5" key="1">
    <citation type="submission" date="2024-02" db="EMBL/GenBank/DDBJ databases">
        <title>Roseibium algae sp. nov., isolated from marine alga (Grateloupia sp.), showing potential in myo-inositol conversion.</title>
        <authorList>
            <person name="Wang Y."/>
        </authorList>
    </citation>
    <scope>NUCLEOTIDE SEQUENCE [LARGE SCALE GENOMIC DNA]</scope>
    <source>
        <strain evidence="4 5">H3510</strain>
    </source>
</reference>
<gene>
    <name evidence="4" type="ORF">V6575_11625</name>
</gene>
<dbReference type="InterPro" id="IPR000182">
    <property type="entry name" value="GNAT_dom"/>
</dbReference>
<proteinExistence type="predicted"/>
<keyword evidence="5" id="KW-1185">Reference proteome</keyword>
<evidence type="ECO:0000259" key="3">
    <source>
        <dbReference type="PROSITE" id="PS51186"/>
    </source>
</evidence>
<dbReference type="Gene3D" id="3.90.79.10">
    <property type="entry name" value="Nucleoside Triphosphate Pyrophosphohydrolase"/>
    <property type="match status" value="1"/>
</dbReference>
<evidence type="ECO:0000313" key="5">
    <source>
        <dbReference type="Proteomes" id="UP001385499"/>
    </source>
</evidence>
<dbReference type="PANTHER" id="PTHR43877:SF2">
    <property type="entry name" value="AMINOALKYLPHOSPHONATE N-ACETYLTRANSFERASE-RELATED"/>
    <property type="match status" value="1"/>
</dbReference>
<dbReference type="SUPFAM" id="SSF55729">
    <property type="entry name" value="Acyl-CoA N-acyltransferases (Nat)"/>
    <property type="match status" value="1"/>
</dbReference>
<comment type="caution">
    <text evidence="4">The sequence shown here is derived from an EMBL/GenBank/DDBJ whole genome shotgun (WGS) entry which is preliminary data.</text>
</comment>
<accession>A0ABU8TLY6</accession>
<protein>
    <submittedName>
        <fullName evidence="4">GNAT family N-acetyltransferase</fullName>
        <ecNumber evidence="4">2.3.1.-</ecNumber>
    </submittedName>
</protein>